<dbReference type="AlphaFoldDB" id="A0A9P8W3J6"/>
<dbReference type="Proteomes" id="UP000777438">
    <property type="component" value="Unassembled WGS sequence"/>
</dbReference>
<feature type="region of interest" description="Disordered" evidence="1">
    <location>
        <begin position="350"/>
        <end position="403"/>
    </location>
</feature>
<feature type="region of interest" description="Disordered" evidence="1">
    <location>
        <begin position="26"/>
        <end position="67"/>
    </location>
</feature>
<evidence type="ECO:0000256" key="1">
    <source>
        <dbReference type="SAM" id="MobiDB-lite"/>
    </source>
</evidence>
<feature type="compositionally biased region" description="Polar residues" evidence="1">
    <location>
        <begin position="26"/>
        <end position="38"/>
    </location>
</feature>
<feature type="compositionally biased region" description="Basic and acidic residues" evidence="1">
    <location>
        <begin position="40"/>
        <end position="67"/>
    </location>
</feature>
<accession>A0A9P8W3J6</accession>
<evidence type="ECO:0000259" key="2">
    <source>
        <dbReference type="Pfam" id="PF09350"/>
    </source>
</evidence>
<organism evidence="3 4">
    <name type="scientific">Thelonectria olida</name>
    <dbReference type="NCBI Taxonomy" id="1576542"/>
    <lineage>
        <taxon>Eukaryota</taxon>
        <taxon>Fungi</taxon>
        <taxon>Dikarya</taxon>
        <taxon>Ascomycota</taxon>
        <taxon>Pezizomycotina</taxon>
        <taxon>Sordariomycetes</taxon>
        <taxon>Hypocreomycetidae</taxon>
        <taxon>Hypocreales</taxon>
        <taxon>Nectriaceae</taxon>
        <taxon>Thelonectria</taxon>
    </lineage>
</organism>
<sequence length="514" mass="57227">MAPPLHRTSIVCRRCIRASQRASWQQVTHYSTTPSQADKTPPETDKADDAVAKNEKESPEKELGPLARRLEEATEEALFTGGRAGRQAVQDAGFSEELKEKLLDKIADAKFRTQYAGAFGQADLPESAGQGTRHISAAQPWTGQEPLADGVLRMLDDAKKPLAPGLRGKFQPPPVDMRLQKAPSKSSGQKVATARERASTYVGMGMKSKNGLSDEEREAYRKEFRERFEPGSRAMPNTIGGLAALANERIENAIARGQFKNIPRGPGVERDMRANNPFIDTTEYIMNKMIQRQDLVPPWIEKQQELSKATHVFRARLRNDWKRHVARMIASKGGSLQDQIRRAQQYALSEEVHNPSVRGESTKIDKTQQTSGTTTSKAEVGSEPNKPQETPESGPLPPPFRDSTWEQAEHSYLQLAVDELNRLTRSYNLMAPDLAKKGYFSLDRELRACFAQVAPEVAKEIQVRALGGGGQSEGMGDGGVMERLSGGKKVRIHVEGDEKAYGLKQWWRDVWKKE</sequence>
<feature type="domain" description="DnaJ homologue subfamily C member 28 conserved" evidence="2">
    <location>
        <begin position="245"/>
        <end position="314"/>
    </location>
</feature>
<proteinExistence type="predicted"/>
<gene>
    <name evidence="3" type="ORF">B0T10DRAFT_573583</name>
</gene>
<dbReference type="EMBL" id="JAGPYM010000012">
    <property type="protein sequence ID" value="KAH6888728.1"/>
    <property type="molecule type" value="Genomic_DNA"/>
</dbReference>
<feature type="compositionally biased region" description="Low complexity" evidence="1">
    <location>
        <begin position="367"/>
        <end position="377"/>
    </location>
</feature>
<dbReference type="PANTHER" id="PTHR39394:SF1">
    <property type="entry name" value="DNAJ HOMOLOGUE SUBFAMILY C MEMBER 28 CONSERVED DOMAIN-CONTAINING PROTEIN"/>
    <property type="match status" value="1"/>
</dbReference>
<keyword evidence="4" id="KW-1185">Reference proteome</keyword>
<dbReference type="OrthoDB" id="1922282at2759"/>
<dbReference type="PANTHER" id="PTHR39394">
    <property type="entry name" value="YALI0E31793P"/>
    <property type="match status" value="1"/>
</dbReference>
<evidence type="ECO:0000313" key="4">
    <source>
        <dbReference type="Proteomes" id="UP000777438"/>
    </source>
</evidence>
<evidence type="ECO:0000313" key="3">
    <source>
        <dbReference type="EMBL" id="KAH6888728.1"/>
    </source>
</evidence>
<comment type="caution">
    <text evidence="3">The sequence shown here is derived from an EMBL/GenBank/DDBJ whole genome shotgun (WGS) entry which is preliminary data.</text>
</comment>
<dbReference type="Pfam" id="PF09350">
    <property type="entry name" value="DJC28_CD"/>
    <property type="match status" value="1"/>
</dbReference>
<protein>
    <recommendedName>
        <fullName evidence="2">DnaJ homologue subfamily C member 28 conserved domain-containing protein</fullName>
    </recommendedName>
</protein>
<name>A0A9P8W3J6_9HYPO</name>
<reference evidence="3 4" key="1">
    <citation type="journal article" date="2021" name="Nat. Commun.">
        <title>Genetic determinants of endophytism in the Arabidopsis root mycobiome.</title>
        <authorList>
            <person name="Mesny F."/>
            <person name="Miyauchi S."/>
            <person name="Thiergart T."/>
            <person name="Pickel B."/>
            <person name="Atanasova L."/>
            <person name="Karlsson M."/>
            <person name="Huettel B."/>
            <person name="Barry K.W."/>
            <person name="Haridas S."/>
            <person name="Chen C."/>
            <person name="Bauer D."/>
            <person name="Andreopoulos W."/>
            <person name="Pangilinan J."/>
            <person name="LaButti K."/>
            <person name="Riley R."/>
            <person name="Lipzen A."/>
            <person name="Clum A."/>
            <person name="Drula E."/>
            <person name="Henrissat B."/>
            <person name="Kohler A."/>
            <person name="Grigoriev I.V."/>
            <person name="Martin F.M."/>
            <person name="Hacquard S."/>
        </authorList>
    </citation>
    <scope>NUCLEOTIDE SEQUENCE [LARGE SCALE GENOMIC DNA]</scope>
    <source>
        <strain evidence="3 4">MPI-CAGE-CH-0241</strain>
    </source>
</reference>
<dbReference type="InterPro" id="IPR018961">
    <property type="entry name" value="DnaJ_homolog_subfam-C_membr-28"/>
</dbReference>